<dbReference type="AlphaFoldDB" id="A0A559TFL1"/>
<gene>
    <name evidence="1" type="ORF">BCL32_1621</name>
</gene>
<sequence>MPLHAIYRFGYPLFLNQIGGRDRVARYGQSQLGIKTLAPTMMDAMFSTP</sequence>
<dbReference type="Proteomes" id="UP000319824">
    <property type="component" value="Unassembled WGS sequence"/>
</dbReference>
<organism evidence="1 2">
    <name type="scientific">Rhizobium mongolense USDA 1844</name>
    <dbReference type="NCBI Taxonomy" id="1079460"/>
    <lineage>
        <taxon>Bacteria</taxon>
        <taxon>Pseudomonadati</taxon>
        <taxon>Pseudomonadota</taxon>
        <taxon>Alphaproteobacteria</taxon>
        <taxon>Hyphomicrobiales</taxon>
        <taxon>Rhizobiaceae</taxon>
        <taxon>Rhizobium/Agrobacterium group</taxon>
        <taxon>Rhizobium</taxon>
    </lineage>
</organism>
<proteinExistence type="predicted"/>
<evidence type="ECO:0000313" key="1">
    <source>
        <dbReference type="EMBL" id="TVZ73398.1"/>
    </source>
</evidence>
<reference evidence="1 2" key="1">
    <citation type="submission" date="2019-06" db="EMBL/GenBank/DDBJ databases">
        <title>Pac Bio to generate improved reference genome sequences for organisms with transposon mutant libraries (support for FEBA project).</title>
        <authorList>
            <person name="Blow M."/>
        </authorList>
    </citation>
    <scope>NUCLEOTIDE SEQUENCE [LARGE SCALE GENOMIC DNA]</scope>
    <source>
        <strain evidence="1 2">USDA 1844</strain>
    </source>
</reference>
<accession>A0A559TFL1</accession>
<name>A0A559TFL1_9HYPH</name>
<evidence type="ECO:0000313" key="2">
    <source>
        <dbReference type="Proteomes" id="UP000319824"/>
    </source>
</evidence>
<protein>
    <submittedName>
        <fullName evidence="1">Uncharacterized protein</fullName>
    </submittedName>
</protein>
<comment type="caution">
    <text evidence="1">The sequence shown here is derived from an EMBL/GenBank/DDBJ whole genome shotgun (WGS) entry which is preliminary data.</text>
</comment>
<dbReference type="EMBL" id="VISO01000002">
    <property type="protein sequence ID" value="TVZ73398.1"/>
    <property type="molecule type" value="Genomic_DNA"/>
</dbReference>